<name>A0A9Q8QWD6_9GAMA</name>
<evidence type="ECO:0000313" key="1">
    <source>
        <dbReference type="EMBL" id="UNP64506.1"/>
    </source>
</evidence>
<proteinExistence type="predicted"/>
<dbReference type="Gene3D" id="1.10.437.10">
    <property type="entry name" value="Blc2-like"/>
    <property type="match status" value="1"/>
</dbReference>
<reference evidence="1" key="1">
    <citation type="submission" date="2021-09" db="EMBL/GenBank/DDBJ databases">
        <title>The complete genome of the Saguinine gammaherpesvirus 1 (SgGHV-1).</title>
        <authorList>
            <person name="Marti-Carreras J."/>
            <person name="Maes P."/>
        </authorList>
    </citation>
    <scope>NUCLEOTIDE SEQUENCE</scope>
    <source>
        <strain evidence="1">S338D</strain>
    </source>
</reference>
<evidence type="ECO:0000313" key="2">
    <source>
        <dbReference type="Proteomes" id="UP001142430"/>
    </source>
</evidence>
<dbReference type="EMBL" id="OK337614">
    <property type="protein sequence ID" value="UNP64506.1"/>
    <property type="molecule type" value="Genomic_DNA"/>
</dbReference>
<dbReference type="InterPro" id="IPR036834">
    <property type="entry name" value="Bcl-2-like_sf"/>
</dbReference>
<organism evidence="1 2">
    <name type="scientific">Saguinine gammaherpesvirus 1</name>
    <dbReference type="NCBI Taxonomy" id="2169901"/>
    <lineage>
        <taxon>Viruses</taxon>
        <taxon>Duplodnaviria</taxon>
        <taxon>Heunggongvirae</taxon>
        <taxon>Peploviricota</taxon>
        <taxon>Herviviricetes</taxon>
        <taxon>Herpesvirales</taxon>
        <taxon>Orthoherpesviridae</taxon>
        <taxon>Gammaherpesvirinae</taxon>
    </lineage>
</organism>
<dbReference type="SUPFAM" id="SSF56854">
    <property type="entry name" value="Bcl-2 inhibitors of programmed cell death"/>
    <property type="match status" value="1"/>
</dbReference>
<dbReference type="Proteomes" id="UP001142430">
    <property type="component" value="Segment"/>
</dbReference>
<protein>
    <submittedName>
        <fullName evidence="1">Uncharacterized protein</fullName>
    </submittedName>
</protein>
<sequence length="165" mass="19006">MASLSAVHFLIYRWVTICLRRGPVTCRRDICSHITDVLRRYQQQFMSMASIITEPLNTTELDCLLREMSVGQRKWNTGRIVAMLAFLVFLLKRERQNGVSQEVLEKLIYDSTGVLARATYQHPALRQFWASEIKDDTGSGNNWWAVGLASIALACMVWRIINRNL</sequence>
<accession>A0A9Q8QWD6</accession>